<dbReference type="Pfam" id="PF11457">
    <property type="entry name" value="DUF3021"/>
    <property type="match status" value="1"/>
</dbReference>
<evidence type="ECO:0000313" key="2">
    <source>
        <dbReference type="EMBL" id="KRM74825.1"/>
    </source>
</evidence>
<comment type="caution">
    <text evidence="2">The sequence shown here is derived from an EMBL/GenBank/DDBJ whole genome shotgun (WGS) entry which is preliminary data.</text>
</comment>
<reference evidence="2 3" key="1">
    <citation type="journal article" date="2015" name="Genome Announc.">
        <title>Expanding the biotechnology potential of lactobacilli through comparative genomics of 213 strains and associated genera.</title>
        <authorList>
            <person name="Sun Z."/>
            <person name="Harris H.M."/>
            <person name="McCann A."/>
            <person name="Guo C."/>
            <person name="Argimon S."/>
            <person name="Zhang W."/>
            <person name="Yang X."/>
            <person name="Jeffery I.B."/>
            <person name="Cooney J.C."/>
            <person name="Kagawa T.F."/>
            <person name="Liu W."/>
            <person name="Song Y."/>
            <person name="Salvetti E."/>
            <person name="Wrobel A."/>
            <person name="Rasinkangas P."/>
            <person name="Parkhill J."/>
            <person name="Rea M.C."/>
            <person name="O'Sullivan O."/>
            <person name="Ritari J."/>
            <person name="Douillard F.P."/>
            <person name="Paul Ross R."/>
            <person name="Yang R."/>
            <person name="Briner A.E."/>
            <person name="Felis G.E."/>
            <person name="de Vos W.M."/>
            <person name="Barrangou R."/>
            <person name="Klaenhammer T.R."/>
            <person name="Caufield P.W."/>
            <person name="Cui Y."/>
            <person name="Zhang H."/>
            <person name="O'Toole P.W."/>
        </authorList>
    </citation>
    <scope>NUCLEOTIDE SEQUENCE [LARGE SCALE GENOMIC DNA]</scope>
    <source>
        <strain evidence="2 3">DSM 20515</strain>
    </source>
</reference>
<sequence>MIKMQTVKTTLILGLYGIMAGTTVYFLMIIFGVRAFVATPSNTIGLFVLSALISQFSRLFDGERLSFIQQLAIHFVATFVLVLIANAVMHWQFLVPGNWIRFGIIFLAVYFAVWLGWYLQARFTAETINVQLQKRDKAER</sequence>
<organism evidence="2 3">
    <name type="scientific">Secundilactobacillus collinoides DSM 20515 = JCM 1123</name>
    <dbReference type="NCBI Taxonomy" id="1423733"/>
    <lineage>
        <taxon>Bacteria</taxon>
        <taxon>Bacillati</taxon>
        <taxon>Bacillota</taxon>
        <taxon>Bacilli</taxon>
        <taxon>Lactobacillales</taxon>
        <taxon>Lactobacillaceae</taxon>
        <taxon>Secundilactobacillus</taxon>
    </lineage>
</organism>
<keyword evidence="1" id="KW-1133">Transmembrane helix</keyword>
<gene>
    <name evidence="2" type="ORF">FC82_GL002768</name>
</gene>
<keyword evidence="1" id="KW-0472">Membrane</keyword>
<feature type="transmembrane region" description="Helical" evidence="1">
    <location>
        <begin position="99"/>
        <end position="119"/>
    </location>
</feature>
<feature type="transmembrane region" description="Helical" evidence="1">
    <location>
        <begin position="12"/>
        <end position="37"/>
    </location>
</feature>
<dbReference type="EMBL" id="AYYR01000067">
    <property type="protein sequence ID" value="KRM74825.1"/>
    <property type="molecule type" value="Genomic_DNA"/>
</dbReference>
<dbReference type="Proteomes" id="UP000051845">
    <property type="component" value="Unassembled WGS sequence"/>
</dbReference>
<dbReference type="InterPro" id="IPR021560">
    <property type="entry name" value="DUF3021"/>
</dbReference>
<accession>A0A0R2BEH8</accession>
<dbReference type="PATRIC" id="fig|1423733.4.peg.2893"/>
<proteinExistence type="predicted"/>
<keyword evidence="1" id="KW-0812">Transmembrane</keyword>
<evidence type="ECO:0008006" key="4">
    <source>
        <dbReference type="Google" id="ProtNLM"/>
    </source>
</evidence>
<dbReference type="STRING" id="33960.TY91_09970"/>
<dbReference type="AlphaFoldDB" id="A0A0R2BEH8"/>
<evidence type="ECO:0000256" key="1">
    <source>
        <dbReference type="SAM" id="Phobius"/>
    </source>
</evidence>
<feature type="transmembrane region" description="Helical" evidence="1">
    <location>
        <begin position="72"/>
        <end position="93"/>
    </location>
</feature>
<name>A0A0R2BEH8_SECCO</name>
<feature type="transmembrane region" description="Helical" evidence="1">
    <location>
        <begin position="43"/>
        <end position="60"/>
    </location>
</feature>
<evidence type="ECO:0000313" key="3">
    <source>
        <dbReference type="Proteomes" id="UP000051845"/>
    </source>
</evidence>
<protein>
    <recommendedName>
        <fullName evidence="4">DUF3021 domain-containing protein</fullName>
    </recommendedName>
</protein>